<gene>
    <name evidence="3" type="ORF">M0812_21221</name>
</gene>
<organism evidence="3 4">
    <name type="scientific">Anaeramoeba flamelloides</name>
    <dbReference type="NCBI Taxonomy" id="1746091"/>
    <lineage>
        <taxon>Eukaryota</taxon>
        <taxon>Metamonada</taxon>
        <taxon>Anaeramoebidae</taxon>
        <taxon>Anaeramoeba</taxon>
    </lineage>
</organism>
<comment type="similarity">
    <text evidence="1">Belongs to the SAPS family.</text>
</comment>
<dbReference type="Pfam" id="PF04499">
    <property type="entry name" value="SAPS"/>
    <property type="match status" value="1"/>
</dbReference>
<dbReference type="AlphaFoldDB" id="A0AAV7YTX8"/>
<evidence type="ECO:0000313" key="4">
    <source>
        <dbReference type="Proteomes" id="UP001146793"/>
    </source>
</evidence>
<dbReference type="Proteomes" id="UP001146793">
    <property type="component" value="Unassembled WGS sequence"/>
</dbReference>
<sequence>MFCISLETEIFCYHLLEETDFLNRLLKEFTKFKESEENNSLIGYISHLFNIANKIVELSDEDEKVYNITSSSKEWSEFVEGYLKERNEIEEIEILDSEQFGGIDKIIADEILDNERDIDLIEEFEKSEKKEKK</sequence>
<dbReference type="GO" id="GO:0019888">
    <property type="term" value="F:protein phosphatase regulator activity"/>
    <property type="evidence" value="ECO:0007669"/>
    <property type="project" value="TreeGrafter"/>
</dbReference>
<dbReference type="PANTHER" id="PTHR12634">
    <property type="entry name" value="SIT4 YEAST -ASSOCIATING PROTEIN-RELATED"/>
    <property type="match status" value="1"/>
</dbReference>
<protein>
    <submittedName>
        <fullName evidence="3">Sit4 -associating protein-related</fullName>
    </submittedName>
</protein>
<keyword evidence="2" id="KW-0131">Cell cycle</keyword>
<dbReference type="EMBL" id="JANTQA010000047">
    <property type="protein sequence ID" value="KAJ3432289.1"/>
    <property type="molecule type" value="Genomic_DNA"/>
</dbReference>
<evidence type="ECO:0000256" key="2">
    <source>
        <dbReference type="ARBA" id="ARBA00023306"/>
    </source>
</evidence>
<accession>A0AAV7YTX8</accession>
<proteinExistence type="inferred from homology"/>
<name>A0AAV7YTX8_9EUKA</name>
<dbReference type="InterPro" id="IPR007587">
    <property type="entry name" value="SAPS"/>
</dbReference>
<dbReference type="PANTHER" id="PTHR12634:SF8">
    <property type="entry name" value="FIERY MOUNTAIN, ISOFORM D"/>
    <property type="match status" value="1"/>
</dbReference>
<evidence type="ECO:0000256" key="1">
    <source>
        <dbReference type="ARBA" id="ARBA00006180"/>
    </source>
</evidence>
<reference evidence="3" key="1">
    <citation type="submission" date="2022-08" db="EMBL/GenBank/DDBJ databases">
        <title>Novel sulphate-reducing endosymbionts in the free-living metamonad Anaeramoeba.</title>
        <authorList>
            <person name="Jerlstrom-Hultqvist J."/>
            <person name="Cepicka I."/>
            <person name="Gallot-Lavallee L."/>
            <person name="Salas-Leiva D."/>
            <person name="Curtis B.A."/>
            <person name="Zahonova K."/>
            <person name="Pipaliya S."/>
            <person name="Dacks J."/>
            <person name="Roger A.J."/>
        </authorList>
    </citation>
    <scope>NUCLEOTIDE SEQUENCE</scope>
    <source>
        <strain evidence="3">Busselton2</strain>
    </source>
</reference>
<comment type="caution">
    <text evidence="3">The sequence shown here is derived from an EMBL/GenBank/DDBJ whole genome shotgun (WGS) entry which is preliminary data.</text>
</comment>
<evidence type="ECO:0000313" key="3">
    <source>
        <dbReference type="EMBL" id="KAJ3432289.1"/>
    </source>
</evidence>
<dbReference type="GO" id="GO:0019903">
    <property type="term" value="F:protein phosphatase binding"/>
    <property type="evidence" value="ECO:0007669"/>
    <property type="project" value="InterPro"/>
</dbReference>